<evidence type="ECO:0000313" key="4">
    <source>
        <dbReference type="EMBL" id="TCO17258.1"/>
    </source>
</evidence>
<dbReference type="Pfam" id="PF00795">
    <property type="entry name" value="CN_hydrolase"/>
    <property type="match status" value="1"/>
</dbReference>
<protein>
    <submittedName>
        <fullName evidence="4">Putative amidohydrolase</fullName>
    </submittedName>
</protein>
<dbReference type="InterPro" id="IPR003010">
    <property type="entry name" value="C-N_Hydrolase"/>
</dbReference>
<dbReference type="PANTHER" id="PTHR23088">
    <property type="entry name" value="NITRILASE-RELATED"/>
    <property type="match status" value="1"/>
</dbReference>
<dbReference type="RefSeq" id="WP_132214762.1">
    <property type="nucleotide sequence ID" value="NZ_SLWN01000018.1"/>
</dbReference>
<dbReference type="CDD" id="cd07572">
    <property type="entry name" value="nit"/>
    <property type="match status" value="1"/>
</dbReference>
<evidence type="ECO:0000259" key="3">
    <source>
        <dbReference type="PROSITE" id="PS50263"/>
    </source>
</evidence>
<dbReference type="GO" id="GO:0016811">
    <property type="term" value="F:hydrolase activity, acting on carbon-nitrogen (but not peptide) bonds, in linear amides"/>
    <property type="evidence" value="ECO:0007669"/>
    <property type="project" value="InterPro"/>
</dbReference>
<dbReference type="OrthoDB" id="9811121at2"/>
<dbReference type="SUPFAM" id="SSF56317">
    <property type="entry name" value="Carbon-nitrogen hydrolase"/>
    <property type="match status" value="1"/>
</dbReference>
<accession>A0A4R2GZM4</accession>
<evidence type="ECO:0000256" key="2">
    <source>
        <dbReference type="ARBA" id="ARBA00022801"/>
    </source>
</evidence>
<dbReference type="PROSITE" id="PS50263">
    <property type="entry name" value="CN_HYDROLASE"/>
    <property type="match status" value="1"/>
</dbReference>
<dbReference type="Proteomes" id="UP000294508">
    <property type="component" value="Unassembled WGS sequence"/>
</dbReference>
<dbReference type="Gene3D" id="3.60.110.10">
    <property type="entry name" value="Carbon-nitrogen hydrolase"/>
    <property type="match status" value="1"/>
</dbReference>
<dbReference type="EMBL" id="SLWN01000018">
    <property type="protein sequence ID" value="TCO17258.1"/>
    <property type="molecule type" value="Genomic_DNA"/>
</dbReference>
<dbReference type="InterPro" id="IPR036526">
    <property type="entry name" value="C-N_Hydrolase_sf"/>
</dbReference>
<comment type="caution">
    <text evidence="4">The sequence shown here is derived from an EMBL/GenBank/DDBJ whole genome shotgun (WGS) entry which is preliminary data.</text>
</comment>
<keyword evidence="2 4" id="KW-0378">Hydrolase</keyword>
<feature type="domain" description="CN hydrolase" evidence="3">
    <location>
        <begin position="4"/>
        <end position="248"/>
    </location>
</feature>
<dbReference type="PANTHER" id="PTHR23088:SF27">
    <property type="entry name" value="DEAMINATED GLUTATHIONE AMIDASE"/>
    <property type="match status" value="1"/>
</dbReference>
<proteinExistence type="inferred from homology"/>
<sequence length="280" mass="30088">MTTTRVSVVQLGSGSDRESNLDAIEKSLRTAAENGSTLTLLPEASIYRGPYLPEYVEAEDGPAITRVAGLARELEMDVVLGGVWTESGDPEHAHNSCLVFDRRGRIAARYKKVHLFRLDRPGEPADDEAAFTAPGDETVVVGGKNLTIGLSICYDLRFAALYRGLAQAGATVLSVPANFSAYTGPAHWEVLLRARAIENLCYVLAPAQIGTDDTGFSAYGHSLIVDSWGTVIAGADDSPAVLTVDLDLELVRAGRDQLGSLAHDRPDVYTRPPRIEDLHG</sequence>
<dbReference type="InterPro" id="IPR045254">
    <property type="entry name" value="Nit1/2_C-N_Hydrolase"/>
</dbReference>
<reference evidence="4 5" key="1">
    <citation type="journal article" date="2015" name="Stand. Genomic Sci.">
        <title>Genomic Encyclopedia of Bacterial and Archaeal Type Strains, Phase III: the genomes of soil and plant-associated and newly described type strains.</title>
        <authorList>
            <person name="Whitman W.B."/>
            <person name="Woyke T."/>
            <person name="Klenk H.P."/>
            <person name="Zhou Y."/>
            <person name="Lilburn T.G."/>
            <person name="Beck B.J."/>
            <person name="De Vos P."/>
            <person name="Vandamme P."/>
            <person name="Eisen J.A."/>
            <person name="Garrity G."/>
            <person name="Hugenholtz P."/>
            <person name="Kyrpides N.C."/>
        </authorList>
    </citation>
    <scope>NUCLEOTIDE SEQUENCE [LARGE SCALE GENOMIC DNA]</scope>
    <source>
        <strain evidence="4 5">VKM Ac-2572</strain>
    </source>
</reference>
<comment type="similarity">
    <text evidence="1">Belongs to the carbon-nitrogen hydrolase superfamily. NIT1/NIT2 family.</text>
</comment>
<dbReference type="AlphaFoldDB" id="A0A4R2GZM4"/>
<gene>
    <name evidence="4" type="ORF">EV652_11886</name>
</gene>
<name>A0A4R2GZM4_9ACTN</name>
<evidence type="ECO:0000256" key="1">
    <source>
        <dbReference type="ARBA" id="ARBA00010613"/>
    </source>
</evidence>
<keyword evidence="5" id="KW-1185">Reference proteome</keyword>
<organism evidence="4 5">
    <name type="scientific">Kribbella steppae</name>
    <dbReference type="NCBI Taxonomy" id="2512223"/>
    <lineage>
        <taxon>Bacteria</taxon>
        <taxon>Bacillati</taxon>
        <taxon>Actinomycetota</taxon>
        <taxon>Actinomycetes</taxon>
        <taxon>Propionibacteriales</taxon>
        <taxon>Kribbellaceae</taxon>
        <taxon>Kribbella</taxon>
    </lineage>
</organism>
<evidence type="ECO:0000313" key="5">
    <source>
        <dbReference type="Proteomes" id="UP000294508"/>
    </source>
</evidence>